<gene>
    <name evidence="2" type="ORF">ROHU_022534</name>
</gene>
<feature type="compositionally biased region" description="Polar residues" evidence="1">
    <location>
        <begin position="43"/>
        <end position="57"/>
    </location>
</feature>
<evidence type="ECO:0000256" key="1">
    <source>
        <dbReference type="SAM" id="MobiDB-lite"/>
    </source>
</evidence>
<dbReference type="GO" id="GO:0016301">
    <property type="term" value="F:kinase activity"/>
    <property type="evidence" value="ECO:0007669"/>
    <property type="project" value="UniProtKB-KW"/>
</dbReference>
<evidence type="ECO:0000313" key="3">
    <source>
        <dbReference type="Proteomes" id="UP000290572"/>
    </source>
</evidence>
<protein>
    <submittedName>
        <fullName evidence="2">Diacylglycerol kinase zeta-like isoform X4</fullName>
    </submittedName>
</protein>
<keyword evidence="2" id="KW-0418">Kinase</keyword>
<feature type="region of interest" description="Disordered" evidence="1">
    <location>
        <begin position="1"/>
        <end position="57"/>
    </location>
</feature>
<dbReference type="STRING" id="84645.A0A498N517"/>
<sequence>MEQSNWQPEGEVEGLSRPLEALLDSEDPGGPDSASSSCSDLSITTPAAQPSPNNTKSFSGLRIFGRKWSSSTNFWNSKQALKITTVMLPCKDV</sequence>
<keyword evidence="2" id="KW-0808">Transferase</keyword>
<comment type="caution">
    <text evidence="2">The sequence shown here is derived from an EMBL/GenBank/DDBJ whole genome shotgun (WGS) entry which is preliminary data.</text>
</comment>
<keyword evidence="3" id="KW-1185">Reference proteome</keyword>
<dbReference type="AlphaFoldDB" id="A0A498N517"/>
<dbReference type="Proteomes" id="UP000290572">
    <property type="component" value="Unassembled WGS sequence"/>
</dbReference>
<accession>A0A498N517</accession>
<dbReference type="EMBL" id="QBIY01012557">
    <property type="protein sequence ID" value="RXN23837.1"/>
    <property type="molecule type" value="Genomic_DNA"/>
</dbReference>
<feature type="compositionally biased region" description="Low complexity" evidence="1">
    <location>
        <begin position="30"/>
        <end position="42"/>
    </location>
</feature>
<evidence type="ECO:0000313" key="2">
    <source>
        <dbReference type="EMBL" id="RXN23837.1"/>
    </source>
</evidence>
<name>A0A498N517_LABRO</name>
<organism evidence="2 3">
    <name type="scientific">Labeo rohita</name>
    <name type="common">Indian major carp</name>
    <name type="synonym">Cyprinus rohita</name>
    <dbReference type="NCBI Taxonomy" id="84645"/>
    <lineage>
        <taxon>Eukaryota</taxon>
        <taxon>Metazoa</taxon>
        <taxon>Chordata</taxon>
        <taxon>Craniata</taxon>
        <taxon>Vertebrata</taxon>
        <taxon>Euteleostomi</taxon>
        <taxon>Actinopterygii</taxon>
        <taxon>Neopterygii</taxon>
        <taxon>Teleostei</taxon>
        <taxon>Ostariophysi</taxon>
        <taxon>Cypriniformes</taxon>
        <taxon>Cyprinidae</taxon>
        <taxon>Labeoninae</taxon>
        <taxon>Labeonini</taxon>
        <taxon>Labeo</taxon>
    </lineage>
</organism>
<proteinExistence type="predicted"/>
<reference evidence="2 3" key="1">
    <citation type="submission" date="2018-03" db="EMBL/GenBank/DDBJ databases">
        <title>Draft genome sequence of Rohu Carp (Labeo rohita).</title>
        <authorList>
            <person name="Das P."/>
            <person name="Kushwaha B."/>
            <person name="Joshi C.G."/>
            <person name="Kumar D."/>
            <person name="Nagpure N.S."/>
            <person name="Sahoo L."/>
            <person name="Das S.P."/>
            <person name="Bit A."/>
            <person name="Patnaik S."/>
            <person name="Meher P.K."/>
            <person name="Jayasankar P."/>
            <person name="Koringa P.G."/>
            <person name="Patel N.V."/>
            <person name="Hinsu A.T."/>
            <person name="Kumar R."/>
            <person name="Pandey M."/>
            <person name="Agarwal S."/>
            <person name="Srivastava S."/>
            <person name="Singh M."/>
            <person name="Iquebal M.A."/>
            <person name="Jaiswal S."/>
            <person name="Angadi U.B."/>
            <person name="Kumar N."/>
            <person name="Raza M."/>
            <person name="Shah T.M."/>
            <person name="Rai A."/>
            <person name="Jena J.K."/>
        </authorList>
    </citation>
    <scope>NUCLEOTIDE SEQUENCE [LARGE SCALE GENOMIC DNA]</scope>
    <source>
        <strain evidence="2">DASCIFA01</strain>
        <tissue evidence="2">Testis</tissue>
    </source>
</reference>